<comment type="caution">
    <text evidence="2">The sequence shown here is derived from an EMBL/GenBank/DDBJ whole genome shotgun (WGS) entry which is preliminary data.</text>
</comment>
<dbReference type="PANTHER" id="PTHR39173:SF1">
    <property type="entry name" value="ACETYLTRANSFERASE"/>
    <property type="match status" value="1"/>
</dbReference>
<protein>
    <submittedName>
        <fullName evidence="2">GNAT family N-acetyltransferase</fullName>
    </submittedName>
</protein>
<name>A0ABW3S046_9BACL</name>
<dbReference type="PROSITE" id="PS51186">
    <property type="entry name" value="GNAT"/>
    <property type="match status" value="1"/>
</dbReference>
<proteinExistence type="predicted"/>
<dbReference type="SUPFAM" id="SSF55729">
    <property type="entry name" value="Acyl-CoA N-acyltransferases (Nat)"/>
    <property type="match status" value="1"/>
</dbReference>
<accession>A0ABW3S046</accession>
<reference evidence="3" key="1">
    <citation type="journal article" date="2019" name="Int. J. Syst. Evol. Microbiol.">
        <title>The Global Catalogue of Microorganisms (GCM) 10K type strain sequencing project: providing services to taxonomists for standard genome sequencing and annotation.</title>
        <authorList>
            <consortium name="The Broad Institute Genomics Platform"/>
            <consortium name="The Broad Institute Genome Sequencing Center for Infectious Disease"/>
            <person name="Wu L."/>
            <person name="Ma J."/>
        </authorList>
    </citation>
    <scope>NUCLEOTIDE SEQUENCE [LARGE SCALE GENOMIC DNA]</scope>
    <source>
        <strain evidence="3">CCUG 59189</strain>
    </source>
</reference>
<dbReference type="PANTHER" id="PTHR39173">
    <property type="entry name" value="ACETYLTRANSFERASE"/>
    <property type="match status" value="1"/>
</dbReference>
<gene>
    <name evidence="2" type="ORF">ACFQ3W_16255</name>
</gene>
<dbReference type="EMBL" id="JBHTLM010000012">
    <property type="protein sequence ID" value="MFD1177843.1"/>
    <property type="molecule type" value="Genomic_DNA"/>
</dbReference>
<dbReference type="RefSeq" id="WP_379320293.1">
    <property type="nucleotide sequence ID" value="NZ_JBHTLM010000012.1"/>
</dbReference>
<dbReference type="InterPro" id="IPR000182">
    <property type="entry name" value="GNAT_dom"/>
</dbReference>
<sequence length="177" mass="20284">MEAIYLVEPSTLYKEAYIDMVQEWSSTGERMIPFVLRYDYSDFDKLLTEMNRLRTSKDLAEGKVNSSTFWLFDQNKDRIIGATNIRHTLNASLLESGGHIGYGIRPSERRRGYATTLLKLALKKALDIGIDKALVTCDYDNIGSARTIKNNGGKFESEVKIDGIIIQRYWIRARSFE</sequence>
<dbReference type="Gene3D" id="3.40.630.30">
    <property type="match status" value="1"/>
</dbReference>
<evidence type="ECO:0000259" key="1">
    <source>
        <dbReference type="PROSITE" id="PS51186"/>
    </source>
</evidence>
<feature type="domain" description="N-acetyltransferase" evidence="1">
    <location>
        <begin position="30"/>
        <end position="175"/>
    </location>
</feature>
<evidence type="ECO:0000313" key="2">
    <source>
        <dbReference type="EMBL" id="MFD1177843.1"/>
    </source>
</evidence>
<organism evidence="2 3">
    <name type="scientific">Paenibacillus puldeungensis</name>
    <dbReference type="NCBI Taxonomy" id="696536"/>
    <lineage>
        <taxon>Bacteria</taxon>
        <taxon>Bacillati</taxon>
        <taxon>Bacillota</taxon>
        <taxon>Bacilli</taxon>
        <taxon>Bacillales</taxon>
        <taxon>Paenibacillaceae</taxon>
        <taxon>Paenibacillus</taxon>
    </lineage>
</organism>
<dbReference type="Proteomes" id="UP001597262">
    <property type="component" value="Unassembled WGS sequence"/>
</dbReference>
<dbReference type="Pfam" id="PF13302">
    <property type="entry name" value="Acetyltransf_3"/>
    <property type="match status" value="1"/>
</dbReference>
<evidence type="ECO:0000313" key="3">
    <source>
        <dbReference type="Proteomes" id="UP001597262"/>
    </source>
</evidence>
<dbReference type="InterPro" id="IPR016181">
    <property type="entry name" value="Acyl_CoA_acyltransferase"/>
</dbReference>
<keyword evidence="3" id="KW-1185">Reference proteome</keyword>